<evidence type="ECO:0000313" key="2">
    <source>
        <dbReference type="EMBL" id="GGJ47619.1"/>
    </source>
</evidence>
<dbReference type="Proteomes" id="UP000606115">
    <property type="component" value="Unassembled WGS sequence"/>
</dbReference>
<feature type="compositionally biased region" description="Polar residues" evidence="1">
    <location>
        <begin position="57"/>
        <end position="66"/>
    </location>
</feature>
<evidence type="ECO:0000313" key="3">
    <source>
        <dbReference type="Proteomes" id="UP000606115"/>
    </source>
</evidence>
<proteinExistence type="predicted"/>
<dbReference type="EMBL" id="BMKX01000001">
    <property type="protein sequence ID" value="GGJ47619.1"/>
    <property type="molecule type" value="Genomic_DNA"/>
</dbReference>
<reference evidence="3" key="1">
    <citation type="journal article" date="2019" name="Int. J. Syst. Evol. Microbiol.">
        <title>The Global Catalogue of Microorganisms (GCM) 10K type strain sequencing project: providing services to taxonomists for standard genome sequencing and annotation.</title>
        <authorList>
            <consortium name="The Broad Institute Genomics Platform"/>
            <consortium name="The Broad Institute Genome Sequencing Center for Infectious Disease"/>
            <person name="Wu L."/>
            <person name="Ma J."/>
        </authorList>
    </citation>
    <scope>NUCLEOTIDE SEQUENCE [LARGE SCALE GENOMIC DNA]</scope>
    <source>
        <strain evidence="3">CGMCC 1.3685</strain>
    </source>
</reference>
<organism evidence="2 3">
    <name type="scientific">Glutamicibacter ardleyensis</name>
    <dbReference type="NCBI Taxonomy" id="225894"/>
    <lineage>
        <taxon>Bacteria</taxon>
        <taxon>Bacillati</taxon>
        <taxon>Actinomycetota</taxon>
        <taxon>Actinomycetes</taxon>
        <taxon>Micrococcales</taxon>
        <taxon>Micrococcaceae</taxon>
        <taxon>Glutamicibacter</taxon>
    </lineage>
</organism>
<accession>A0ABQ2D8X4</accession>
<feature type="region of interest" description="Disordered" evidence="1">
    <location>
        <begin position="57"/>
        <end position="76"/>
    </location>
</feature>
<dbReference type="RefSeq" id="WP_188683142.1">
    <property type="nucleotide sequence ID" value="NZ_BMKX01000001.1"/>
</dbReference>
<name>A0ABQ2D8X4_9MICC</name>
<protein>
    <recommendedName>
        <fullName evidence="4">Secreted protein</fullName>
    </recommendedName>
</protein>
<dbReference type="GeneID" id="303302698"/>
<keyword evidence="3" id="KW-1185">Reference proteome</keyword>
<evidence type="ECO:0008006" key="4">
    <source>
        <dbReference type="Google" id="ProtNLM"/>
    </source>
</evidence>
<sequence length="211" mass="22662">MSGLNTMEQSSSAVPNKRWSKKKTAALIVGTLLVAGSFAGGVFIGVDSVDPRESAEYQSLSDSNEILQGERDDVQSELDDLEGGISARESAVEERTTQLDERSTGLDVREEELASQDKKITAREKAVGKIEVEQAENSVENGVWTVGTDIKAGTYRTKEPVGSDCYWAVLKTGTNGSDIVNNGIPGGGRPTVSVKKGQDFESTRCGTWVKQ</sequence>
<gene>
    <name evidence="2" type="ORF">GCM10007173_02820</name>
</gene>
<evidence type="ECO:0000256" key="1">
    <source>
        <dbReference type="SAM" id="MobiDB-lite"/>
    </source>
</evidence>
<comment type="caution">
    <text evidence="2">The sequence shown here is derived from an EMBL/GenBank/DDBJ whole genome shotgun (WGS) entry which is preliminary data.</text>
</comment>